<gene>
    <name evidence="1" type="ORF">Daus18300_001440</name>
</gene>
<dbReference type="EMBL" id="JAWRVE010000008">
    <property type="protein sequence ID" value="KAL1880077.1"/>
    <property type="molecule type" value="Genomic_DNA"/>
</dbReference>
<reference evidence="1 2" key="1">
    <citation type="journal article" date="2024" name="IMA Fungus">
        <title>IMA Genome - F19 : A genome assembly and annotation guide to empower mycologists, including annotated draft genome sequences of Ceratocystis pirilliformis, Diaporthe australafricana, Fusarium ophioides, Paecilomyces lecythidis, and Sporothrix stenoceras.</title>
        <authorList>
            <person name="Aylward J."/>
            <person name="Wilson A.M."/>
            <person name="Visagie C.M."/>
            <person name="Spraker J."/>
            <person name="Barnes I."/>
            <person name="Buitendag C."/>
            <person name="Ceriani C."/>
            <person name="Del Mar Angel L."/>
            <person name="du Plessis D."/>
            <person name="Fuchs T."/>
            <person name="Gasser K."/>
            <person name="Kramer D."/>
            <person name="Li W."/>
            <person name="Munsamy K."/>
            <person name="Piso A."/>
            <person name="Price J.L."/>
            <person name="Sonnekus B."/>
            <person name="Thomas C."/>
            <person name="van der Nest A."/>
            <person name="van Dijk A."/>
            <person name="van Heerden A."/>
            <person name="van Vuuren N."/>
            <person name="Yilmaz N."/>
            <person name="Duong T.A."/>
            <person name="van der Merwe N.A."/>
            <person name="Wingfield M.J."/>
            <person name="Wingfield B.D."/>
        </authorList>
    </citation>
    <scope>NUCLEOTIDE SEQUENCE [LARGE SCALE GENOMIC DNA]</scope>
    <source>
        <strain evidence="1 2">CMW 18300</strain>
    </source>
</reference>
<dbReference type="Proteomes" id="UP001583177">
    <property type="component" value="Unassembled WGS sequence"/>
</dbReference>
<proteinExistence type="predicted"/>
<organism evidence="1 2">
    <name type="scientific">Diaporthe australafricana</name>
    <dbReference type="NCBI Taxonomy" id="127596"/>
    <lineage>
        <taxon>Eukaryota</taxon>
        <taxon>Fungi</taxon>
        <taxon>Dikarya</taxon>
        <taxon>Ascomycota</taxon>
        <taxon>Pezizomycotina</taxon>
        <taxon>Sordariomycetes</taxon>
        <taxon>Sordariomycetidae</taxon>
        <taxon>Diaporthales</taxon>
        <taxon>Diaporthaceae</taxon>
        <taxon>Diaporthe</taxon>
    </lineage>
</organism>
<keyword evidence="2" id="KW-1185">Reference proteome</keyword>
<comment type="caution">
    <text evidence="1">The sequence shown here is derived from an EMBL/GenBank/DDBJ whole genome shotgun (WGS) entry which is preliminary data.</text>
</comment>
<protein>
    <submittedName>
        <fullName evidence="1">Uncharacterized protein</fullName>
    </submittedName>
</protein>
<sequence length="150" mass="15946">MDVLNLWLTSRMGSGQPPLMDGGVKKFTAPFELILFDDEVPHNFLDIRLTSAKQNFTSSDACGLEGDYFTACTVYASLLAYHFCVAANQSSSPAQVMTRYTAADLTAWGAPTAGGEGELVAVAGFYLSSQPGDMGPGCEAYGLEWPGGLE</sequence>
<accession>A0ABR3XWZ5</accession>
<name>A0ABR3XWZ5_9PEZI</name>
<evidence type="ECO:0000313" key="2">
    <source>
        <dbReference type="Proteomes" id="UP001583177"/>
    </source>
</evidence>
<evidence type="ECO:0000313" key="1">
    <source>
        <dbReference type="EMBL" id="KAL1880077.1"/>
    </source>
</evidence>